<evidence type="ECO:0000259" key="7">
    <source>
        <dbReference type="PROSITE" id="PS50015"/>
    </source>
</evidence>
<evidence type="ECO:0000256" key="1">
    <source>
        <dbReference type="ARBA" id="ARBA00004613"/>
    </source>
</evidence>
<accession>A0ABN8MRT2</accession>
<evidence type="ECO:0000313" key="9">
    <source>
        <dbReference type="EMBL" id="CAH3034614.1"/>
    </source>
</evidence>
<name>A0ABN8MRT2_9CNID</name>
<keyword evidence="2" id="KW-0964">Secreted</keyword>
<dbReference type="Pfam" id="PF05184">
    <property type="entry name" value="SapB_1"/>
    <property type="match status" value="3"/>
</dbReference>
<feature type="domain" description="Saposin B-type" evidence="7">
    <location>
        <begin position="53"/>
        <end position="135"/>
    </location>
</feature>
<dbReference type="PROSITE" id="PS50015">
    <property type="entry name" value="SAP_B"/>
    <property type="match status" value="3"/>
</dbReference>
<dbReference type="PRINTS" id="PR01797">
    <property type="entry name" value="SAPOSIN"/>
</dbReference>
<feature type="non-terminal residue" evidence="9">
    <location>
        <position position="1"/>
    </location>
</feature>
<evidence type="ECO:0000313" key="10">
    <source>
        <dbReference type="Proteomes" id="UP001159405"/>
    </source>
</evidence>
<dbReference type="Pfam" id="PF03489">
    <property type="entry name" value="SapB_2"/>
    <property type="match status" value="3"/>
</dbReference>
<dbReference type="SMART" id="SM00741">
    <property type="entry name" value="SapB"/>
    <property type="match status" value="3"/>
</dbReference>
<dbReference type="SUPFAM" id="SSF47862">
    <property type="entry name" value="Saposin"/>
    <property type="match status" value="4"/>
</dbReference>
<protein>
    <recommendedName>
        <fullName evidence="11">Prosaposin</fullName>
    </recommendedName>
</protein>
<feature type="domain" description="Saposin A-type" evidence="8">
    <location>
        <begin position="349"/>
        <end position="385"/>
    </location>
</feature>
<keyword evidence="4" id="KW-0677">Repeat</keyword>
<evidence type="ECO:0000256" key="6">
    <source>
        <dbReference type="ARBA" id="ARBA00023180"/>
    </source>
</evidence>
<dbReference type="InterPro" id="IPR007856">
    <property type="entry name" value="SapB_1"/>
</dbReference>
<keyword evidence="3" id="KW-0732">Signal</keyword>
<evidence type="ECO:0000256" key="4">
    <source>
        <dbReference type="ARBA" id="ARBA00022737"/>
    </source>
</evidence>
<dbReference type="InterPro" id="IPR003119">
    <property type="entry name" value="SAP_A"/>
</dbReference>
<evidence type="ECO:0000259" key="8">
    <source>
        <dbReference type="PROSITE" id="PS51110"/>
    </source>
</evidence>
<gene>
    <name evidence="9" type="ORF">PLOB_00025378</name>
</gene>
<dbReference type="SMART" id="SM00162">
    <property type="entry name" value="SAPA"/>
    <property type="match status" value="2"/>
</dbReference>
<feature type="domain" description="Saposin B-type" evidence="7">
    <location>
        <begin position="267"/>
        <end position="347"/>
    </location>
</feature>
<dbReference type="Proteomes" id="UP001159405">
    <property type="component" value="Unassembled WGS sequence"/>
</dbReference>
<dbReference type="Pfam" id="PF02199">
    <property type="entry name" value="SapA"/>
    <property type="match status" value="2"/>
</dbReference>
<dbReference type="InterPro" id="IPR051428">
    <property type="entry name" value="Sphingo_Act-Surfact_Prot"/>
</dbReference>
<evidence type="ECO:0008006" key="11">
    <source>
        <dbReference type="Google" id="ProtNLM"/>
    </source>
</evidence>
<evidence type="ECO:0000256" key="5">
    <source>
        <dbReference type="ARBA" id="ARBA00023157"/>
    </source>
</evidence>
<feature type="domain" description="Saposin A-type" evidence="8">
    <location>
        <begin position="14"/>
        <end position="54"/>
    </location>
</feature>
<dbReference type="InterPro" id="IPR008138">
    <property type="entry name" value="SapB_2"/>
</dbReference>
<keyword evidence="6" id="KW-0325">Glycoprotein</keyword>
<evidence type="ECO:0000256" key="3">
    <source>
        <dbReference type="ARBA" id="ARBA00022729"/>
    </source>
</evidence>
<feature type="domain" description="Saposin B-type" evidence="7">
    <location>
        <begin position="171"/>
        <end position="252"/>
    </location>
</feature>
<dbReference type="InterPro" id="IPR011001">
    <property type="entry name" value="Saposin-like"/>
</dbReference>
<comment type="subcellular location">
    <subcellularLocation>
        <location evidence="1">Secreted</location>
    </subcellularLocation>
</comment>
<dbReference type="PANTHER" id="PTHR11480:SF3">
    <property type="entry name" value="BCDNA.GH08312"/>
    <property type="match status" value="1"/>
</dbReference>
<dbReference type="InterPro" id="IPR008139">
    <property type="entry name" value="SaposinB_dom"/>
</dbReference>
<sequence>LNFAFDVLFSVAATPLGQSKCSWGPSYWCQSYKQAVECKALEHCRSKVWAVKDDTACEICELVIPQIKEFLSQNATQEEVISVLEKTCDDLGPALSGMCKSLVDQYEPVIMKNLVALMADPQQACTALGLCKSKQKKVIAAKLIMSTLPLAKNFLSSKPKKAILKSKPYKASPLCVLCEFVMTELKTLLSENATQQEIKEALEEVCNLLPSSIQSECTQFVEQYEQAIIDILVQELDPSMVCAALNLCASKKHQKAMEKPVALKVGSNETCEICETVMTYLKNALADNATKEEILSLMKAVCNYLPSQIASECSAIVSEYGEAILDLIADSDPHVLCQEIGLCDSAVVKKKGGDFCFLGASFWCASKQNAFNCNALKHCTEHVWN</sequence>
<dbReference type="Gene3D" id="1.10.225.10">
    <property type="entry name" value="Saposin-like"/>
    <property type="match status" value="3"/>
</dbReference>
<comment type="caution">
    <text evidence="9">The sequence shown here is derived from an EMBL/GenBank/DDBJ whole genome shotgun (WGS) entry which is preliminary data.</text>
</comment>
<keyword evidence="10" id="KW-1185">Reference proteome</keyword>
<evidence type="ECO:0000256" key="2">
    <source>
        <dbReference type="ARBA" id="ARBA00022525"/>
    </source>
</evidence>
<proteinExistence type="predicted"/>
<reference evidence="9 10" key="1">
    <citation type="submission" date="2022-05" db="EMBL/GenBank/DDBJ databases">
        <authorList>
            <consortium name="Genoscope - CEA"/>
            <person name="William W."/>
        </authorList>
    </citation>
    <scope>NUCLEOTIDE SEQUENCE [LARGE SCALE GENOMIC DNA]</scope>
</reference>
<organism evidence="9 10">
    <name type="scientific">Porites lobata</name>
    <dbReference type="NCBI Taxonomy" id="104759"/>
    <lineage>
        <taxon>Eukaryota</taxon>
        <taxon>Metazoa</taxon>
        <taxon>Cnidaria</taxon>
        <taxon>Anthozoa</taxon>
        <taxon>Hexacorallia</taxon>
        <taxon>Scleractinia</taxon>
        <taxon>Fungiina</taxon>
        <taxon>Poritidae</taxon>
        <taxon>Porites</taxon>
    </lineage>
</organism>
<dbReference type="EMBL" id="CALNXK010000003">
    <property type="protein sequence ID" value="CAH3034614.1"/>
    <property type="molecule type" value="Genomic_DNA"/>
</dbReference>
<dbReference type="PANTHER" id="PTHR11480">
    <property type="entry name" value="SAPOSIN-RELATED"/>
    <property type="match status" value="1"/>
</dbReference>
<dbReference type="InterPro" id="IPR008373">
    <property type="entry name" value="Saposin"/>
</dbReference>
<keyword evidence="5" id="KW-1015">Disulfide bond</keyword>
<dbReference type="PROSITE" id="PS51110">
    <property type="entry name" value="SAP_A"/>
    <property type="match status" value="2"/>
</dbReference>